<dbReference type="KEGG" id="maj:MAA_10997"/>
<evidence type="ECO:0000313" key="2">
    <source>
        <dbReference type="Proteomes" id="UP000002498"/>
    </source>
</evidence>
<reference evidence="1 2" key="1">
    <citation type="journal article" date="2011" name="PLoS Genet.">
        <title>Genome sequencing and comparative transcriptomics of the model entomopathogenic fungi Metarhizium anisopliae and M. acridum.</title>
        <authorList>
            <person name="Gao Q."/>
            <person name="Jin K."/>
            <person name="Ying S.H."/>
            <person name="Zhang Y."/>
            <person name="Xiao G."/>
            <person name="Shang Y."/>
            <person name="Duan Z."/>
            <person name="Hu X."/>
            <person name="Xie X.Q."/>
            <person name="Zhou G."/>
            <person name="Peng G."/>
            <person name="Luo Z."/>
            <person name="Huang W."/>
            <person name="Wang B."/>
            <person name="Fang W."/>
            <person name="Wang S."/>
            <person name="Zhong Y."/>
            <person name="Ma L.J."/>
            <person name="St Leger R.J."/>
            <person name="Zhao G.P."/>
            <person name="Pei Y."/>
            <person name="Feng M.G."/>
            <person name="Xia Y."/>
            <person name="Wang C."/>
        </authorList>
    </citation>
    <scope>NUCLEOTIDE SEQUENCE [LARGE SCALE GENOMIC DNA]</scope>
    <source>
        <strain evidence="2">ARSEF 23 / ATCC MYA-3075</strain>
    </source>
</reference>
<sequence length="84" mass="9562">MATAQRWRTAASMYEDLLRLNGLSTDDTRLIRHSIESQKYWEKEKDVLSSKLPFENTKCTSGLVQGGRICSRNVGSEYDDAFGQ</sequence>
<gene>
    <name evidence="1" type="ORF">MAA_10997</name>
</gene>
<keyword evidence="2" id="KW-1185">Reference proteome</keyword>
<organism evidence="1 2">
    <name type="scientific">Metarhizium robertsii (strain ARSEF 23 / ATCC MYA-3075)</name>
    <name type="common">Metarhizium anisopliae (strain ARSEF 23)</name>
    <dbReference type="NCBI Taxonomy" id="655844"/>
    <lineage>
        <taxon>Eukaryota</taxon>
        <taxon>Fungi</taxon>
        <taxon>Dikarya</taxon>
        <taxon>Ascomycota</taxon>
        <taxon>Pezizomycotina</taxon>
        <taxon>Sordariomycetes</taxon>
        <taxon>Hypocreomycetidae</taxon>
        <taxon>Hypocreales</taxon>
        <taxon>Clavicipitaceae</taxon>
        <taxon>Metarhizium</taxon>
    </lineage>
</organism>
<name>A0A0B2XHW3_METRA</name>
<dbReference type="EMBL" id="ADNJ02000003">
    <property type="protein sequence ID" value="KHO11481.1"/>
    <property type="molecule type" value="Genomic_DNA"/>
</dbReference>
<dbReference type="GeneID" id="23632445"/>
<evidence type="ECO:0000313" key="1">
    <source>
        <dbReference type="EMBL" id="KHO11481.1"/>
    </source>
</evidence>
<dbReference type="OrthoDB" id="5145289at2759"/>
<dbReference type="RefSeq" id="XP_011411244.1">
    <property type="nucleotide sequence ID" value="XM_011412942.1"/>
</dbReference>
<dbReference type="HOGENOM" id="CLU_2527956_0_0_1"/>
<reference evidence="1 2" key="2">
    <citation type="journal article" date="2014" name="Proc. Natl. Acad. Sci. U.S.A.">
        <title>Trajectory and genomic determinants of fungal-pathogen speciation and host adaptation.</title>
        <authorList>
            <person name="Hu X."/>
            <person name="Xiao G."/>
            <person name="Zheng P."/>
            <person name="Shang Y."/>
            <person name="Su Y."/>
            <person name="Zhang X."/>
            <person name="Liu X."/>
            <person name="Zhan S."/>
            <person name="St Leger R.J."/>
            <person name="Wang C."/>
        </authorList>
    </citation>
    <scope>GENOME REANNOTATION</scope>
    <source>
        <strain evidence="2">ARSEF 23 / ATCC MYA-3075</strain>
    </source>
</reference>
<accession>A0A0B2XHW3</accession>
<protein>
    <submittedName>
        <fullName evidence="1">Histone H4</fullName>
    </submittedName>
</protein>
<proteinExistence type="predicted"/>
<dbReference type="AlphaFoldDB" id="A0A0B2XHW3"/>
<dbReference type="Proteomes" id="UP000002498">
    <property type="component" value="Unassembled WGS sequence"/>
</dbReference>
<comment type="caution">
    <text evidence="1">The sequence shown here is derived from an EMBL/GenBank/DDBJ whole genome shotgun (WGS) entry which is preliminary data.</text>
</comment>